<dbReference type="NCBIfam" id="TIGR00675">
    <property type="entry name" value="dcm"/>
    <property type="match status" value="1"/>
</dbReference>
<dbReference type="InterPro" id="IPR001525">
    <property type="entry name" value="C5_MeTfrase"/>
</dbReference>
<evidence type="ECO:0000256" key="3">
    <source>
        <dbReference type="ARBA" id="ARBA00022679"/>
    </source>
</evidence>
<evidence type="ECO:0000313" key="7">
    <source>
        <dbReference type="Proteomes" id="UP000244093"/>
    </source>
</evidence>
<comment type="caution">
    <text evidence="6">The sequence shown here is derived from an EMBL/GenBank/DDBJ whole genome shotgun (WGS) entry which is preliminary data.</text>
</comment>
<dbReference type="InterPro" id="IPR018117">
    <property type="entry name" value="C5_DNA_meth_AS"/>
</dbReference>
<evidence type="ECO:0000256" key="5">
    <source>
        <dbReference type="RuleBase" id="RU000416"/>
    </source>
</evidence>
<dbReference type="AlphaFoldDB" id="A0A2R7Y741"/>
<accession>A0A2R7Y741</accession>
<dbReference type="SUPFAM" id="SSF53335">
    <property type="entry name" value="S-adenosyl-L-methionine-dependent methyltransferases"/>
    <property type="match status" value="1"/>
</dbReference>
<reference evidence="6" key="2">
    <citation type="journal article" date="2018" name="Syst. Appl. Microbiol.">
        <title>A new symbiotic nanoarchaeote (Candidatus Nanoclepta minutus) and its host (Zestosphaera tikiterensis gen. nov., sp. nov.) from a New Zealand hot spring.</title>
        <authorList>
            <person name="St John E."/>
            <person name="Liu Y."/>
            <person name="Podar M."/>
            <person name="Stott M.B."/>
            <person name="Meneghin J."/>
            <person name="Chen Z."/>
            <person name="Lagutin K."/>
            <person name="Mitchell K."/>
            <person name="Reysenbach A.L."/>
        </authorList>
    </citation>
    <scope>NUCLEOTIDE SEQUENCE [LARGE SCALE GENOMIC DNA]</scope>
    <source>
        <strain evidence="6">NZ3</strain>
    </source>
</reference>
<evidence type="ECO:0000256" key="4">
    <source>
        <dbReference type="ARBA" id="ARBA00022691"/>
    </source>
</evidence>
<dbReference type="PRINTS" id="PR00105">
    <property type="entry name" value="C5METTRFRASE"/>
</dbReference>
<dbReference type="PANTHER" id="PTHR10629">
    <property type="entry name" value="CYTOSINE-SPECIFIC METHYLTRANSFERASE"/>
    <property type="match status" value="1"/>
</dbReference>
<keyword evidence="2 6" id="KW-0489">Methyltransferase</keyword>
<dbReference type="PROSITE" id="PS51679">
    <property type="entry name" value="SAM_MT_C5"/>
    <property type="match status" value="1"/>
</dbReference>
<dbReference type="GO" id="GO:0003886">
    <property type="term" value="F:DNA (cytosine-5-)-methyltransferase activity"/>
    <property type="evidence" value="ECO:0007669"/>
    <property type="project" value="UniProtKB-EC"/>
</dbReference>
<evidence type="ECO:0000256" key="1">
    <source>
        <dbReference type="ARBA" id="ARBA00011975"/>
    </source>
</evidence>
<organism evidence="6 7">
    <name type="scientific">Zestosphaera tikiterensis</name>
    <dbReference type="NCBI Taxonomy" id="1973259"/>
    <lineage>
        <taxon>Archaea</taxon>
        <taxon>Thermoproteota</taxon>
        <taxon>Thermoprotei</taxon>
        <taxon>Desulfurococcales</taxon>
        <taxon>Desulfurococcaceae</taxon>
        <taxon>Zestosphaera</taxon>
    </lineage>
</organism>
<sequence length="469" mass="53274">MTEYSVVSLFSGAGGLDLGFVQSGRFRIVFANDVLLHMVTTYSKNFGLKLEVCGSEERARASLNTVLACDVSRVDFSDLKDAEVDLIVGGPPCQDFSMVRGPEEKRRGVEVRRGRLYAQFVRALAVLQPKLFVFENVPGLVSANRGLAYKVILEDFSNLRLRWPEVRKVIATNGNSNSVEGYELVFSKVVDFSALGVPQRRERLIIVGVRKDLLAGNLKLVWKIRGEIEKVLSGRLWLFRKYPLTTIEVFEGRALPELNSKYREIMRRWEGVWEEVGTERAFQWKHEVWDKLTFDIIRDYLLVNGVEGSDEAELEEAIRQHEEVLKELGYYGRPVHLLGFPDGTNEISEEDPDVIERMRRIPPGENHEFVRGTRWEVKGLMSNIYRRTHPLTPAPTVIAYGGGGTHGYHYDRGRATLTLRERARLQTFPDAFLFYGKKTEIRAQIGEAVPPLSAKRIAEAIASVLEEIS</sequence>
<name>A0A2R7Y741_9CREN</name>
<dbReference type="GO" id="GO:0032259">
    <property type="term" value="P:methylation"/>
    <property type="evidence" value="ECO:0007669"/>
    <property type="project" value="UniProtKB-KW"/>
</dbReference>
<dbReference type="InterPro" id="IPR029063">
    <property type="entry name" value="SAM-dependent_MTases_sf"/>
</dbReference>
<proteinExistence type="inferred from homology"/>
<dbReference type="GO" id="GO:0044027">
    <property type="term" value="P:negative regulation of gene expression via chromosomal CpG island methylation"/>
    <property type="evidence" value="ECO:0007669"/>
    <property type="project" value="TreeGrafter"/>
</dbReference>
<protein>
    <recommendedName>
        <fullName evidence="1">DNA (cytosine-5-)-methyltransferase</fullName>
        <ecNumber evidence="1">2.1.1.37</ecNumber>
    </recommendedName>
</protein>
<dbReference type="GO" id="GO:0003677">
    <property type="term" value="F:DNA binding"/>
    <property type="evidence" value="ECO:0007669"/>
    <property type="project" value="TreeGrafter"/>
</dbReference>
<evidence type="ECO:0000256" key="2">
    <source>
        <dbReference type="ARBA" id="ARBA00022603"/>
    </source>
</evidence>
<reference evidence="6" key="1">
    <citation type="submission" date="2017-04" db="EMBL/GenBank/DDBJ databases">
        <authorList>
            <person name="Afonso C.L."/>
            <person name="Miller P.J."/>
            <person name="Scott M.A."/>
            <person name="Spackman E."/>
            <person name="Goraichik I."/>
            <person name="Dimitrov K.M."/>
            <person name="Suarez D.L."/>
            <person name="Swayne D.E."/>
        </authorList>
    </citation>
    <scope>NUCLEOTIDE SEQUENCE</scope>
    <source>
        <strain evidence="6">NZ3</strain>
    </source>
</reference>
<dbReference type="EMBL" id="NBVN01000002">
    <property type="protein sequence ID" value="PUA33355.1"/>
    <property type="molecule type" value="Genomic_DNA"/>
</dbReference>
<dbReference type="Gene3D" id="3.90.120.10">
    <property type="entry name" value="DNA Methylase, subunit A, domain 2"/>
    <property type="match status" value="1"/>
</dbReference>
<keyword evidence="3 6" id="KW-0808">Transferase</keyword>
<dbReference type="Proteomes" id="UP000244093">
    <property type="component" value="Unassembled WGS sequence"/>
</dbReference>
<dbReference type="PANTHER" id="PTHR10629:SF52">
    <property type="entry name" value="DNA (CYTOSINE-5)-METHYLTRANSFERASE 1"/>
    <property type="match status" value="1"/>
</dbReference>
<evidence type="ECO:0000313" key="6">
    <source>
        <dbReference type="EMBL" id="PUA33355.1"/>
    </source>
</evidence>
<dbReference type="EC" id="2.1.1.37" evidence="1"/>
<dbReference type="InterPro" id="IPR050390">
    <property type="entry name" value="C5-Methyltransferase"/>
</dbReference>
<keyword evidence="4" id="KW-0949">S-adenosyl-L-methionine</keyword>
<comment type="similarity">
    <text evidence="5">Belongs to the class I-like SAM-binding methyltransferase superfamily. C5-methyltransferase family.</text>
</comment>
<dbReference type="Pfam" id="PF00145">
    <property type="entry name" value="DNA_methylase"/>
    <property type="match status" value="1"/>
</dbReference>
<dbReference type="PROSITE" id="PS00094">
    <property type="entry name" value="C5_MTASE_1"/>
    <property type="match status" value="1"/>
</dbReference>
<gene>
    <name evidence="6" type="ORF">B7O98_02710</name>
</gene>
<dbReference type="Gene3D" id="3.40.50.150">
    <property type="entry name" value="Vaccinia Virus protein VP39"/>
    <property type="match status" value="1"/>
</dbReference>